<reference evidence="7" key="1">
    <citation type="journal article" date="2016" name="Genome Announc.">
        <title>Draft Genome Sequences of Methanobrevibacter curvatus DSM11111, Methanobrevibacter cuticularis DSM11139, Methanobrevibacter filiformis DSM11501, and Methanobrevibacter oralis DSM7256.</title>
        <authorList>
            <person name="Poehlein A."/>
            <person name="Seedorf H."/>
        </authorList>
    </citation>
    <scope>NUCLEOTIDE SEQUENCE [LARGE SCALE GENOMIC DNA]</scope>
    <source>
        <strain evidence="7">DSM 7256 / JCM 30027 / ZR</strain>
    </source>
</reference>
<evidence type="ECO:0000313" key="7">
    <source>
        <dbReference type="Proteomes" id="UP000077428"/>
    </source>
</evidence>
<keyword evidence="4" id="KW-1133">Transmembrane helix</keyword>
<keyword evidence="4" id="KW-0812">Transmembrane</keyword>
<keyword evidence="3" id="KW-0732">Signal</keyword>
<dbReference type="Pfam" id="PF00496">
    <property type="entry name" value="SBP_bac_5"/>
    <property type="match status" value="1"/>
</dbReference>
<dbReference type="AlphaFoldDB" id="A0A162FPT2"/>
<name>A0A162FPT2_METOA</name>
<feature type="transmembrane region" description="Helical" evidence="4">
    <location>
        <begin position="5"/>
        <end position="26"/>
    </location>
</feature>
<proteinExistence type="inferred from homology"/>
<keyword evidence="4" id="KW-0472">Membrane</keyword>
<organism evidence="6 7">
    <name type="scientific">Methanobrevibacter oralis</name>
    <dbReference type="NCBI Taxonomy" id="66851"/>
    <lineage>
        <taxon>Archaea</taxon>
        <taxon>Methanobacteriati</taxon>
        <taxon>Methanobacteriota</taxon>
        <taxon>Methanomada group</taxon>
        <taxon>Methanobacteria</taxon>
        <taxon>Methanobacteriales</taxon>
        <taxon>Methanobacteriaceae</taxon>
        <taxon>Methanobrevibacter</taxon>
    </lineage>
</organism>
<dbReference type="Gene3D" id="3.40.190.10">
    <property type="entry name" value="Periplasmic binding protein-like II"/>
    <property type="match status" value="1"/>
</dbReference>
<dbReference type="PANTHER" id="PTHR30290:SF9">
    <property type="entry name" value="OLIGOPEPTIDE-BINDING PROTEIN APPA"/>
    <property type="match status" value="1"/>
</dbReference>
<protein>
    <submittedName>
        <fullName evidence="6">Oligopeptide-binding protein AppA</fullName>
    </submittedName>
</protein>
<dbReference type="PANTHER" id="PTHR30290">
    <property type="entry name" value="PERIPLASMIC BINDING COMPONENT OF ABC TRANSPORTER"/>
    <property type="match status" value="1"/>
</dbReference>
<dbReference type="RefSeq" id="WP_042693038.1">
    <property type="nucleotide sequence ID" value="NZ_CABMAB010000017.1"/>
</dbReference>
<keyword evidence="2" id="KW-0813">Transport</keyword>
<dbReference type="InterPro" id="IPR000914">
    <property type="entry name" value="SBP_5_dom"/>
</dbReference>
<dbReference type="GO" id="GO:0015833">
    <property type="term" value="P:peptide transport"/>
    <property type="evidence" value="ECO:0007669"/>
    <property type="project" value="TreeGrafter"/>
</dbReference>
<dbReference type="EMBL" id="LWMU01000053">
    <property type="protein sequence ID" value="KZX13300.1"/>
    <property type="molecule type" value="Genomic_DNA"/>
</dbReference>
<evidence type="ECO:0000256" key="3">
    <source>
        <dbReference type="ARBA" id="ARBA00022729"/>
    </source>
</evidence>
<dbReference type="Gene3D" id="3.10.105.10">
    <property type="entry name" value="Dipeptide-binding Protein, Domain 3"/>
    <property type="match status" value="1"/>
</dbReference>
<dbReference type="GO" id="GO:1904680">
    <property type="term" value="F:peptide transmembrane transporter activity"/>
    <property type="evidence" value="ECO:0007669"/>
    <property type="project" value="TreeGrafter"/>
</dbReference>
<dbReference type="SUPFAM" id="SSF53850">
    <property type="entry name" value="Periplasmic binding protein-like II"/>
    <property type="match status" value="1"/>
</dbReference>
<feature type="domain" description="Solute-binding protein family 5" evidence="5">
    <location>
        <begin position="80"/>
        <end position="432"/>
    </location>
</feature>
<accession>A0A162FPT2</accession>
<evidence type="ECO:0000313" key="6">
    <source>
        <dbReference type="EMBL" id="KZX13300.1"/>
    </source>
</evidence>
<dbReference type="Proteomes" id="UP000077428">
    <property type="component" value="Unassembled WGS sequence"/>
</dbReference>
<gene>
    <name evidence="6" type="primary">appA_2</name>
    <name evidence="6" type="ORF">MBORA_07310</name>
</gene>
<sequence>MDKKYIIGILIAIVIIIAGSAVFFGGQTHVERADDELVVAAYSHGGEPKTGFDPILGWNYLAEPLIQSTLLKTTKDLDYRNDLATGYTISDDLKKYTVNIRDDVNFTDGTPLTAEDVVFTYKTYKETGAGSHDLGNMKEVKAINDTAVEFTLNDSDSTFINKLTCIGIVPSDSYNNETYGSNPVGSGPFKFVQWDKGQQLILEKNPDYYGKQPEFNKLTILFAQNDAAFNAAKNGECDIAAVPLSYAKENISGMKMFLLDTIDVRGMSLPVLNDTGEKTEDGNPIGNNVTSDIAVRKALNYGINRTLLCEGALNGFGVPNYDGVAHQLPWANKETVIEDGDIELANKTLDDAGWKDSDGDGIREKNGTKASLGIYYSSDASERQAIAVSVSEQAKEMGIEINATGCSWDEIDKVKNSQLVVWGFGSSDPSTMKGEYYGPFAGQGYNNPGFTNISAVDEHIDNAMKMPYNDSFSEWSKVSWDGNTGIGPKGEATWLWAGEIKYGYFVDDSLDISEDTALLQPHGGDIFSNIYDWHRVSSIEDK</sequence>
<dbReference type="STRING" id="66851.MBORA_07310"/>
<dbReference type="CDD" id="cd08518">
    <property type="entry name" value="PBP2_NikA_DppA_OppA_like_19"/>
    <property type="match status" value="1"/>
</dbReference>
<evidence type="ECO:0000256" key="4">
    <source>
        <dbReference type="SAM" id="Phobius"/>
    </source>
</evidence>
<dbReference type="InterPro" id="IPR039424">
    <property type="entry name" value="SBP_5"/>
</dbReference>
<comment type="similarity">
    <text evidence="1">Belongs to the bacterial solute-binding protein 5 family.</text>
</comment>
<dbReference type="OrthoDB" id="194307at2157"/>
<evidence type="ECO:0000256" key="1">
    <source>
        <dbReference type="ARBA" id="ARBA00005695"/>
    </source>
</evidence>
<evidence type="ECO:0000259" key="5">
    <source>
        <dbReference type="Pfam" id="PF00496"/>
    </source>
</evidence>
<keyword evidence="7" id="KW-1185">Reference proteome</keyword>
<dbReference type="PATRIC" id="fig|66851.6.peg.802"/>
<evidence type="ECO:0000256" key="2">
    <source>
        <dbReference type="ARBA" id="ARBA00022448"/>
    </source>
</evidence>
<comment type="caution">
    <text evidence="6">The sequence shown here is derived from an EMBL/GenBank/DDBJ whole genome shotgun (WGS) entry which is preliminary data.</text>
</comment>